<dbReference type="InterPro" id="IPR005546">
    <property type="entry name" value="Autotransporte_beta"/>
</dbReference>
<dbReference type="InterPro" id="IPR004899">
    <property type="entry name" value="Pertactin_central"/>
</dbReference>
<dbReference type="NCBIfam" id="TIGR01414">
    <property type="entry name" value="autotrans_barl"/>
    <property type="match status" value="1"/>
</dbReference>
<dbReference type="RefSeq" id="WP_110963961.1">
    <property type="nucleotide sequence ID" value="NZ_CP029693.1"/>
</dbReference>
<name>A0A2Z4RHK7_PSEPU</name>
<dbReference type="Pfam" id="PF03797">
    <property type="entry name" value="Autotransporter"/>
    <property type="match status" value="1"/>
</dbReference>
<proteinExistence type="predicted"/>
<dbReference type="SUPFAM" id="SSF51126">
    <property type="entry name" value="Pectin lyase-like"/>
    <property type="match status" value="1"/>
</dbReference>
<feature type="signal peptide" evidence="3">
    <location>
        <begin position="1"/>
        <end position="29"/>
    </location>
</feature>
<feature type="chain" id="PRO_5016422095" evidence="3">
    <location>
        <begin position="30"/>
        <end position="713"/>
    </location>
</feature>
<dbReference type="Proteomes" id="UP000250299">
    <property type="component" value="Chromosome"/>
</dbReference>
<keyword evidence="1 3" id="KW-0732">Signal</keyword>
<dbReference type="OrthoDB" id="6053567at2"/>
<dbReference type="Gene3D" id="2.40.128.130">
    <property type="entry name" value="Autotransporter beta-domain"/>
    <property type="match status" value="1"/>
</dbReference>
<evidence type="ECO:0000259" key="4">
    <source>
        <dbReference type="PROSITE" id="PS51208"/>
    </source>
</evidence>
<evidence type="ECO:0000256" key="3">
    <source>
        <dbReference type="SAM" id="SignalP"/>
    </source>
</evidence>
<feature type="region of interest" description="Disordered" evidence="2">
    <location>
        <begin position="374"/>
        <end position="410"/>
    </location>
</feature>
<reference evidence="5 6" key="1">
    <citation type="submission" date="2018-05" db="EMBL/GenBank/DDBJ databases">
        <title>Whole genome sequence of Pseudomonas putida JBC17.</title>
        <authorList>
            <person name="Lee Y.H."/>
            <person name="David K."/>
        </authorList>
    </citation>
    <scope>NUCLEOTIDE SEQUENCE [LARGE SCALE GENOMIC DNA]</scope>
    <source>
        <strain evidence="5 6">JBC17</strain>
    </source>
</reference>
<dbReference type="InterPro" id="IPR003991">
    <property type="entry name" value="Pertactin_virulence_factor"/>
</dbReference>
<dbReference type="InterPro" id="IPR030930">
    <property type="entry name" value="AIDA"/>
</dbReference>
<evidence type="ECO:0000256" key="2">
    <source>
        <dbReference type="SAM" id="MobiDB-lite"/>
    </source>
</evidence>
<dbReference type="InterPro" id="IPR036709">
    <property type="entry name" value="Autotransporte_beta_dom_sf"/>
</dbReference>
<dbReference type="InterPro" id="IPR006315">
    <property type="entry name" value="OM_autotransptr_brl_dom"/>
</dbReference>
<dbReference type="EMBL" id="CP029693">
    <property type="protein sequence ID" value="AWY40235.1"/>
    <property type="molecule type" value="Genomic_DNA"/>
</dbReference>
<dbReference type="InterPro" id="IPR051551">
    <property type="entry name" value="Autotransporter_adhesion"/>
</dbReference>
<evidence type="ECO:0000313" key="6">
    <source>
        <dbReference type="Proteomes" id="UP000250299"/>
    </source>
</evidence>
<evidence type="ECO:0000256" key="1">
    <source>
        <dbReference type="ARBA" id="ARBA00022729"/>
    </source>
</evidence>
<dbReference type="Pfam" id="PF03212">
    <property type="entry name" value="Pertactin"/>
    <property type="match status" value="1"/>
</dbReference>
<sequence>MLKVDLRFSRVSVSSALLLLCAMPGKSFADSCDTLTCETSTQTNLLLNNGTTVNVGTGGTVIDSNVSGGTLNVWDAGQAVRSEVSNDGWLKLYDTSSAYDSVVNSGQMVVLGSATAFGTTVNSGFLDVAQNGSATDTRLNGGQMFVYMQGQARNTSVNNSQMSVYQDGSAEHTTVNDGGLLSALDRAVITDTVVNQGGQLDIEADTIVHDTTVSQGGLMVMADQAVASETRINQGGLLQLKGDAVLGFNTHVDGQVNFAAPTIDGFHTLTIKGPLTGNGSFLMNTDLAALQGDLLKVQGPISDLHTLVVADSGNAPSGALQKLMLVDGNGGSGGFSLYGQTVDAGAYRYQLQRQGDDWYLANLVGVDVPDQQKEIQKPSDATDPDTPAFPVAPAEPDNPQQPTHRPQADTLSKGANAAVGNQAAAAALVGAQMNATTGHFGGLRSGKDNGGLWTRAYGTEQLLDTGASRAFQQQVNGMEIGADKALPFADGTLYVGGLVGQGRGRQDFGEASKGTIDSITLGGYASYLDRSGLYVDGALKYSRLDNEINITSNLGRKVKAHYKNHAVSADVQVGKHIDLGQGWFVEPQAGVQVARIGKGSYTASNGLGVEQEAMTSVQSRVGGMFGRDLQLDNGVKVKPYAKATWITEHAGDSRVKVSGAKLDSRLPGSRAEIGGGVMLATAEKHNVYVEGSYTKGSDIEQPWAVTVGYRYNW</sequence>
<dbReference type="PRINTS" id="PR01484">
    <property type="entry name" value="PRTACTNFAMLY"/>
</dbReference>
<dbReference type="Gene3D" id="2.160.20.20">
    <property type="match status" value="1"/>
</dbReference>
<organism evidence="5 6">
    <name type="scientific">Pseudomonas putida</name>
    <name type="common">Arthrobacter siderocapsulatus</name>
    <dbReference type="NCBI Taxonomy" id="303"/>
    <lineage>
        <taxon>Bacteria</taxon>
        <taxon>Pseudomonadati</taxon>
        <taxon>Pseudomonadota</taxon>
        <taxon>Gammaproteobacteria</taxon>
        <taxon>Pseudomonadales</taxon>
        <taxon>Pseudomonadaceae</taxon>
        <taxon>Pseudomonas</taxon>
    </lineage>
</organism>
<protein>
    <submittedName>
        <fullName evidence="5">Autotransporter outer membrane beta-barrel domain-containing protein</fullName>
    </submittedName>
</protein>
<dbReference type="AlphaFoldDB" id="A0A2Z4RHK7"/>
<dbReference type="PANTHER" id="PTHR35037">
    <property type="entry name" value="C-TERMINAL REGION OF AIDA-LIKE PROTEIN"/>
    <property type="match status" value="1"/>
</dbReference>
<dbReference type="Pfam" id="PF16168">
    <property type="entry name" value="AIDA"/>
    <property type="match status" value="1"/>
</dbReference>
<dbReference type="SUPFAM" id="SSF103515">
    <property type="entry name" value="Autotransporter"/>
    <property type="match status" value="1"/>
</dbReference>
<dbReference type="PROSITE" id="PS51208">
    <property type="entry name" value="AUTOTRANSPORTER"/>
    <property type="match status" value="1"/>
</dbReference>
<dbReference type="SMART" id="SM00869">
    <property type="entry name" value="Autotransporter"/>
    <property type="match status" value="1"/>
</dbReference>
<dbReference type="InterPro" id="IPR011050">
    <property type="entry name" value="Pectin_lyase_fold/virulence"/>
</dbReference>
<feature type="domain" description="Autotransporter" evidence="4">
    <location>
        <begin position="445"/>
        <end position="713"/>
    </location>
</feature>
<gene>
    <name evidence="5" type="ORF">DKY63_10165</name>
</gene>
<dbReference type="InterPro" id="IPR012332">
    <property type="entry name" value="Autotransporter_pectin_lyase_C"/>
</dbReference>
<evidence type="ECO:0000313" key="5">
    <source>
        <dbReference type="EMBL" id="AWY40235.1"/>
    </source>
</evidence>
<dbReference type="GO" id="GO:0019867">
    <property type="term" value="C:outer membrane"/>
    <property type="evidence" value="ECO:0007669"/>
    <property type="project" value="InterPro"/>
</dbReference>
<dbReference type="PANTHER" id="PTHR35037:SF7">
    <property type="entry name" value="AUTOTRANSPORTER"/>
    <property type="match status" value="1"/>
</dbReference>
<accession>A0A2Z4RHK7</accession>